<evidence type="ECO:0000256" key="3">
    <source>
        <dbReference type="ARBA" id="ARBA00022801"/>
    </source>
</evidence>
<dbReference type="EMBL" id="BAAAVS010000019">
    <property type="protein sequence ID" value="GAA3032375.1"/>
    <property type="molecule type" value="Genomic_DNA"/>
</dbReference>
<protein>
    <submittedName>
        <fullName evidence="6">Arylsulfatase</fullName>
    </submittedName>
</protein>
<evidence type="ECO:0000259" key="5">
    <source>
        <dbReference type="Pfam" id="PF00884"/>
    </source>
</evidence>
<dbReference type="Gene3D" id="3.30.1120.10">
    <property type="match status" value="1"/>
</dbReference>
<keyword evidence="4" id="KW-0106">Calcium</keyword>
<evidence type="ECO:0000313" key="7">
    <source>
        <dbReference type="Proteomes" id="UP001501035"/>
    </source>
</evidence>
<dbReference type="Proteomes" id="UP001501035">
    <property type="component" value="Unassembled WGS sequence"/>
</dbReference>
<comment type="similarity">
    <text evidence="1">Belongs to the sulfatase family.</text>
</comment>
<dbReference type="InterPro" id="IPR024607">
    <property type="entry name" value="Sulfatase_CS"/>
</dbReference>
<evidence type="ECO:0000313" key="6">
    <source>
        <dbReference type="EMBL" id="GAA3032375.1"/>
    </source>
</evidence>
<keyword evidence="3" id="KW-0378">Hydrolase</keyword>
<evidence type="ECO:0000256" key="1">
    <source>
        <dbReference type="ARBA" id="ARBA00008779"/>
    </source>
</evidence>
<accession>A0ABP6L4A0</accession>
<dbReference type="PANTHER" id="PTHR42693:SF43">
    <property type="entry name" value="BLL2667 PROTEIN"/>
    <property type="match status" value="1"/>
</dbReference>
<dbReference type="Pfam" id="PF00884">
    <property type="entry name" value="Sulfatase"/>
    <property type="match status" value="1"/>
</dbReference>
<dbReference type="Gene3D" id="3.40.720.10">
    <property type="entry name" value="Alkaline Phosphatase, subunit A"/>
    <property type="match status" value="1"/>
</dbReference>
<feature type="domain" description="Sulfatase N-terminal" evidence="5">
    <location>
        <begin position="64"/>
        <end position="483"/>
    </location>
</feature>
<dbReference type="CDD" id="cd16025">
    <property type="entry name" value="PAS_like"/>
    <property type="match status" value="1"/>
</dbReference>
<organism evidence="6 7">
    <name type="scientific">Gordonia defluvii</name>
    <dbReference type="NCBI Taxonomy" id="283718"/>
    <lineage>
        <taxon>Bacteria</taxon>
        <taxon>Bacillati</taxon>
        <taxon>Actinomycetota</taxon>
        <taxon>Actinomycetes</taxon>
        <taxon>Mycobacteriales</taxon>
        <taxon>Gordoniaceae</taxon>
        <taxon>Gordonia</taxon>
    </lineage>
</organism>
<keyword evidence="7" id="KW-1185">Reference proteome</keyword>
<proteinExistence type="inferred from homology"/>
<dbReference type="PANTHER" id="PTHR42693">
    <property type="entry name" value="ARYLSULFATASE FAMILY MEMBER"/>
    <property type="match status" value="1"/>
</dbReference>
<dbReference type="PROSITE" id="PS00523">
    <property type="entry name" value="SULFATASE_1"/>
    <property type="match status" value="1"/>
</dbReference>
<dbReference type="InterPro" id="IPR017850">
    <property type="entry name" value="Alkaline_phosphatase_core_sf"/>
</dbReference>
<dbReference type="InterPro" id="IPR050738">
    <property type="entry name" value="Sulfatase"/>
</dbReference>
<sequence length="789" mass="86140">MADTKTEQIKTEQIKTEQIVAPKVPDGGVLPFAAVPSASVAGRTLAESTYQPRTIPRRLPPDTPNIVVVLVDDAGPGLPSTFGGEVTTSTLDRICAEGVSYNRFHTTAMCSPTRASLLTGRNHHEIGNGQIAELANDWDGYAGKIPRSSATVAEVLKQYGYATSAFGKWHNTPAEETTAAGPFDNWPTGLGFEYFYGFLAGEASQYEPNLVRNTTLVPPPRTPEEGYHLSEDLADDAIGWLRRHRAFNADKPFFMYWASGAIHGPHHVMKDWADKYAGKFDDGWDAYRERVFDRAKEKGWIPQDAELTERDEELAGWDDIPEDEKPFQRRLMEVAAGYGEHVDVQVGRLADELDALGYADNTLFLYIWGDNGSSGEGQNGTISELLAQNGIPTTVRQHIDALDELGGLDVLGSPLVDNQYHAAWAWAGSTPYKGMKLMASHLGGTRNPMAVRWPKTIAADAKPRDVFLHCNDVVPTIYDIVGIEPPRVVNGEPQMPIAGASFADTLVDRNAAGGKRTQYFEIMGSRGIYHDGWMASARGPRLPWVPGLPEGMATWTPDADVWELYHLDDDWTQNNDLAAAEPERLAQLKEIFMVEAAKNSVLPVGGGLWVPVYHPELRIAPPYREWQFAGDTVRMPEFCAPALGTKNNVLTIDADFPADASGVLYALGAGAGGMTCYLDEGYLTYEYNLFLIQRTKIRSAGKVPAGRATIVVTTEHADAMPAGPLAITITHDGEPLAAGEVPVSVPLLFTANDCLDIGTCLGSPVSMDYRDRAPFPFSGHIHGVHVVYS</sequence>
<evidence type="ECO:0000256" key="4">
    <source>
        <dbReference type="ARBA" id="ARBA00022837"/>
    </source>
</evidence>
<dbReference type="SUPFAM" id="SSF53649">
    <property type="entry name" value="Alkaline phosphatase-like"/>
    <property type="match status" value="1"/>
</dbReference>
<dbReference type="InterPro" id="IPR000917">
    <property type="entry name" value="Sulfatase_N"/>
</dbReference>
<keyword evidence="2" id="KW-0479">Metal-binding</keyword>
<name>A0ABP6L4A0_9ACTN</name>
<comment type="caution">
    <text evidence="6">The sequence shown here is derived from an EMBL/GenBank/DDBJ whole genome shotgun (WGS) entry which is preliminary data.</text>
</comment>
<gene>
    <name evidence="6" type="ORF">GCM10010528_11950</name>
</gene>
<reference evidence="7" key="1">
    <citation type="journal article" date="2019" name="Int. J. Syst. Evol. Microbiol.">
        <title>The Global Catalogue of Microorganisms (GCM) 10K type strain sequencing project: providing services to taxonomists for standard genome sequencing and annotation.</title>
        <authorList>
            <consortium name="The Broad Institute Genomics Platform"/>
            <consortium name="The Broad Institute Genome Sequencing Center for Infectious Disease"/>
            <person name="Wu L."/>
            <person name="Ma J."/>
        </authorList>
    </citation>
    <scope>NUCLEOTIDE SEQUENCE [LARGE SCALE GENOMIC DNA]</scope>
    <source>
        <strain evidence="7">JCM 14234</strain>
    </source>
</reference>
<evidence type="ECO:0000256" key="2">
    <source>
        <dbReference type="ARBA" id="ARBA00022723"/>
    </source>
</evidence>